<feature type="compositionally biased region" description="Gly residues" evidence="1">
    <location>
        <begin position="171"/>
        <end position="188"/>
    </location>
</feature>
<evidence type="ECO:0000256" key="1">
    <source>
        <dbReference type="SAM" id="MobiDB-lite"/>
    </source>
</evidence>
<dbReference type="Proteomes" id="UP001362999">
    <property type="component" value="Unassembled WGS sequence"/>
</dbReference>
<accession>A0AAW0DMY2</accession>
<organism evidence="2 3">
    <name type="scientific">Favolaschia claudopus</name>
    <dbReference type="NCBI Taxonomy" id="2862362"/>
    <lineage>
        <taxon>Eukaryota</taxon>
        <taxon>Fungi</taxon>
        <taxon>Dikarya</taxon>
        <taxon>Basidiomycota</taxon>
        <taxon>Agaricomycotina</taxon>
        <taxon>Agaricomycetes</taxon>
        <taxon>Agaricomycetidae</taxon>
        <taxon>Agaricales</taxon>
        <taxon>Marasmiineae</taxon>
        <taxon>Mycenaceae</taxon>
        <taxon>Favolaschia</taxon>
    </lineage>
</organism>
<dbReference type="EMBL" id="JAWWNJ010000007">
    <property type="protein sequence ID" value="KAK7052716.1"/>
    <property type="molecule type" value="Genomic_DNA"/>
</dbReference>
<name>A0AAW0DMY2_9AGAR</name>
<protein>
    <submittedName>
        <fullName evidence="2">Uncharacterized protein</fullName>
    </submittedName>
</protein>
<evidence type="ECO:0000313" key="3">
    <source>
        <dbReference type="Proteomes" id="UP001362999"/>
    </source>
</evidence>
<comment type="caution">
    <text evidence="2">The sequence shown here is derived from an EMBL/GenBank/DDBJ whole genome shotgun (WGS) entry which is preliminary data.</text>
</comment>
<evidence type="ECO:0000313" key="2">
    <source>
        <dbReference type="EMBL" id="KAK7052716.1"/>
    </source>
</evidence>
<sequence>MPSPSSLTDDELQALSQSRLRAHQWVIEADEQRISDQRAQLERFRSGGQEPCEPLITAADARLAARNALSTYARLRDAKYIRARLRKYRRLKYEYELEHPPFTDPEFIELPPHPQPHIVWRRNTTEGWRTDEDVPASQLTTADDEISPPSYPKPLPKVNDDPDAPSAAWGERGGTWGEGSGWGGAGWG</sequence>
<keyword evidence="3" id="KW-1185">Reference proteome</keyword>
<proteinExistence type="predicted"/>
<dbReference type="AlphaFoldDB" id="A0AAW0DMY2"/>
<reference evidence="2 3" key="1">
    <citation type="journal article" date="2024" name="J Genomics">
        <title>Draft genome sequencing and assembly of Favolaschia claudopus CIRM-BRFM 2984 isolated from oak limbs.</title>
        <authorList>
            <person name="Navarro D."/>
            <person name="Drula E."/>
            <person name="Chaduli D."/>
            <person name="Cazenave R."/>
            <person name="Ahrendt S."/>
            <person name="Wang J."/>
            <person name="Lipzen A."/>
            <person name="Daum C."/>
            <person name="Barry K."/>
            <person name="Grigoriev I.V."/>
            <person name="Favel A."/>
            <person name="Rosso M.N."/>
            <person name="Martin F."/>
        </authorList>
    </citation>
    <scope>NUCLEOTIDE SEQUENCE [LARGE SCALE GENOMIC DNA]</scope>
    <source>
        <strain evidence="2 3">CIRM-BRFM 2984</strain>
    </source>
</reference>
<feature type="region of interest" description="Disordered" evidence="1">
    <location>
        <begin position="129"/>
        <end position="188"/>
    </location>
</feature>
<gene>
    <name evidence="2" type="ORF">R3P38DRAFT_3173037</name>
</gene>